<organism evidence="2">
    <name type="scientific">Strongyloides stercoralis</name>
    <name type="common">Threadworm</name>
    <dbReference type="NCBI Taxonomy" id="6248"/>
    <lineage>
        <taxon>Eukaryota</taxon>
        <taxon>Metazoa</taxon>
        <taxon>Ecdysozoa</taxon>
        <taxon>Nematoda</taxon>
        <taxon>Chromadorea</taxon>
        <taxon>Rhabditida</taxon>
        <taxon>Tylenchina</taxon>
        <taxon>Panagrolaimomorpha</taxon>
        <taxon>Strongyloidoidea</taxon>
        <taxon>Strongyloididae</taxon>
        <taxon>Strongyloides</taxon>
    </lineage>
</organism>
<evidence type="ECO:0000313" key="3">
    <source>
        <dbReference type="WBParaSite" id="TCONS_00017149.p1"/>
    </source>
</evidence>
<evidence type="ECO:0000313" key="1">
    <source>
        <dbReference type="Proteomes" id="UP000035681"/>
    </source>
</evidence>
<protein>
    <submittedName>
        <fullName evidence="3">N-acetylgalactosaminide beta-1,3-galactosyltransferase</fullName>
    </submittedName>
</protein>
<dbReference type="Proteomes" id="UP000035681">
    <property type="component" value="Unplaced"/>
</dbReference>
<dbReference type="WBParaSite" id="SSTP_0000675200.1">
    <property type="protein sequence ID" value="SSTP_0000675200.1"/>
    <property type="gene ID" value="SSTP_0000675200"/>
</dbReference>
<name>A0A0K0EB81_STRER</name>
<reference evidence="2" key="1">
    <citation type="submission" date="2015-08" db="UniProtKB">
        <authorList>
            <consortium name="WormBaseParasite"/>
        </authorList>
    </citation>
    <scope>IDENTIFICATION</scope>
</reference>
<keyword evidence="1" id="KW-1185">Reference proteome</keyword>
<evidence type="ECO:0000313" key="2">
    <source>
        <dbReference type="WBParaSite" id="SSTP_0000675200.1"/>
    </source>
</evidence>
<accession>A0A0K0EB81</accession>
<sequence length="159" mass="18807">MKILTLLYFVILFINSILIVRGYKFKCSSFFGSKPPCFLQIYLENHREMATLLSACIPAQGHILNKLYKKHFFDPSVVSSMNKFAAIYFTQTVIYDICRKLKIKKCRHKTYVSFYLSKRGYKSALKRQKIEQEKKKRLLLEREKSSSFRSILQQKTNNL</sequence>
<dbReference type="AlphaFoldDB" id="A0A0K0EB81"/>
<dbReference type="WBParaSite" id="TCONS_00017149.p1">
    <property type="protein sequence ID" value="TCONS_00017149.p1"/>
    <property type="gene ID" value="XLOC_011309"/>
</dbReference>
<proteinExistence type="predicted"/>